<feature type="region of interest" description="Disordered" evidence="1">
    <location>
        <begin position="215"/>
        <end position="261"/>
    </location>
</feature>
<dbReference type="EMBL" id="JAACXV010000404">
    <property type="protein sequence ID" value="KAF7278282.1"/>
    <property type="molecule type" value="Genomic_DNA"/>
</dbReference>
<dbReference type="InterPro" id="IPR050996">
    <property type="entry name" value="Docking_Protein_DOK"/>
</dbReference>
<evidence type="ECO:0000256" key="1">
    <source>
        <dbReference type="SAM" id="MobiDB-lite"/>
    </source>
</evidence>
<dbReference type="Gene3D" id="2.30.29.30">
    <property type="entry name" value="Pleckstrin-homology domain (PH domain)/Phosphotyrosine-binding domain (PTB)"/>
    <property type="match status" value="2"/>
</dbReference>
<dbReference type="OrthoDB" id="6243387at2759"/>
<dbReference type="InterPro" id="IPR001849">
    <property type="entry name" value="PH_domain"/>
</dbReference>
<keyword evidence="4" id="KW-1185">Reference proteome</keyword>
<evidence type="ECO:0000259" key="2">
    <source>
        <dbReference type="PROSITE" id="PS50003"/>
    </source>
</evidence>
<evidence type="ECO:0000313" key="3">
    <source>
        <dbReference type="EMBL" id="KAF7278282.1"/>
    </source>
</evidence>
<dbReference type="GO" id="GO:0043410">
    <property type="term" value="P:positive regulation of MAPK cascade"/>
    <property type="evidence" value="ECO:0007669"/>
    <property type="project" value="TreeGrafter"/>
</dbReference>
<dbReference type="InterPro" id="IPR011993">
    <property type="entry name" value="PH-like_dom_sf"/>
</dbReference>
<dbReference type="PROSITE" id="PS50003">
    <property type="entry name" value="PH_DOMAIN"/>
    <property type="match status" value="1"/>
</dbReference>
<reference evidence="3" key="1">
    <citation type="submission" date="2020-08" db="EMBL/GenBank/DDBJ databases">
        <title>Genome sequencing and assembly of the red palm weevil Rhynchophorus ferrugineus.</title>
        <authorList>
            <person name="Dias G.B."/>
            <person name="Bergman C.M."/>
            <person name="Manee M."/>
        </authorList>
    </citation>
    <scope>NUCLEOTIDE SEQUENCE</scope>
    <source>
        <strain evidence="3">AA-2017</strain>
        <tissue evidence="3">Whole larva</tissue>
    </source>
</reference>
<dbReference type="Proteomes" id="UP000625711">
    <property type="component" value="Unassembled WGS sequence"/>
</dbReference>
<proteinExistence type="predicted"/>
<accession>A0A834IBR6</accession>
<dbReference type="InterPro" id="IPR002404">
    <property type="entry name" value="IRS_PTB"/>
</dbReference>
<feature type="domain" description="PH" evidence="2">
    <location>
        <begin position="5"/>
        <end position="109"/>
    </location>
</feature>
<gene>
    <name evidence="3" type="ORF">GWI33_008635</name>
</gene>
<dbReference type="PANTHER" id="PTHR21258:SF62">
    <property type="entry name" value="INSULIN RECEPTOR SUBSTRATE 1"/>
    <property type="match status" value="1"/>
</dbReference>
<feature type="compositionally biased region" description="Low complexity" evidence="1">
    <location>
        <begin position="236"/>
        <end position="247"/>
    </location>
</feature>
<comment type="caution">
    <text evidence="3">The sequence shown here is derived from an EMBL/GenBank/DDBJ whole genome shotgun (WGS) entry which is preliminary data.</text>
</comment>
<evidence type="ECO:0000313" key="4">
    <source>
        <dbReference type="Proteomes" id="UP000625711"/>
    </source>
</evidence>
<dbReference type="SUPFAM" id="SSF50729">
    <property type="entry name" value="PH domain-like"/>
    <property type="match status" value="2"/>
</dbReference>
<dbReference type="AlphaFoldDB" id="A0A834IBR6"/>
<feature type="compositionally biased region" description="Polar residues" evidence="1">
    <location>
        <begin position="222"/>
        <end position="235"/>
    </location>
</feature>
<dbReference type="SMART" id="SM01244">
    <property type="entry name" value="IRS"/>
    <property type="match status" value="1"/>
</dbReference>
<dbReference type="GO" id="GO:0005737">
    <property type="term" value="C:cytoplasm"/>
    <property type="evidence" value="ECO:0007669"/>
    <property type="project" value="TreeGrafter"/>
</dbReference>
<name>A0A834IBR6_RHYFE</name>
<protein>
    <recommendedName>
        <fullName evidence="2">PH domain-containing protein</fullName>
    </recommendedName>
</protein>
<sequence length="484" mass="54607">MEIDDPIYQGFLLLPPSGKILKKSWQKKYCLLYKSSKFGIARIEIFETETCTGQPKIVTLENVIKITPKLSNVFSILTKTAEYEFATVFEDQGDDIFNEWFKAVQSVAFPHEIAEISDYAHLKLQKDANWRKYGYKNGKFTFESGRKCASGEGIFYLEHPHEQDIYRCLASKMKSIKKMLDSESKSSLLDCGDVQFHAAIGMEARSRSPLLASPTTLSLRSNPSSFQDSNISPTASSYTPSTLESSSIGKAAPKKAPRKTVPQKNYCLGSVPVVTINKEHDYQDVQVPDVGVRKYDTVEQRKDAWRTMGVETPSHTEQLNDMEEYISWGRNNLTQSMNDMRLIDNDVRSNEKLPAPAVITEHSISSDDQYYDHLNFFGSSSRLNVSSGYKQVLPPPLPPSISTPSVNHYDEVQCMEPARSADDSHLGYGQIKKDHNTGALKEVVSMDSSNKSPQFKQLKKKIENVPHQFQNDKPYAIVSKPKRV</sequence>
<dbReference type="PANTHER" id="PTHR21258">
    <property type="entry name" value="DOCKING PROTEIN RELATED"/>
    <property type="match status" value="1"/>
</dbReference>
<dbReference type="Pfam" id="PF02174">
    <property type="entry name" value="IRS"/>
    <property type="match status" value="1"/>
</dbReference>
<dbReference type="GO" id="GO:0007265">
    <property type="term" value="P:Ras protein signal transduction"/>
    <property type="evidence" value="ECO:0007669"/>
    <property type="project" value="TreeGrafter"/>
</dbReference>
<organism evidence="3 4">
    <name type="scientific">Rhynchophorus ferrugineus</name>
    <name type="common">Red palm weevil</name>
    <name type="synonym">Curculio ferrugineus</name>
    <dbReference type="NCBI Taxonomy" id="354439"/>
    <lineage>
        <taxon>Eukaryota</taxon>
        <taxon>Metazoa</taxon>
        <taxon>Ecdysozoa</taxon>
        <taxon>Arthropoda</taxon>
        <taxon>Hexapoda</taxon>
        <taxon>Insecta</taxon>
        <taxon>Pterygota</taxon>
        <taxon>Neoptera</taxon>
        <taxon>Endopterygota</taxon>
        <taxon>Coleoptera</taxon>
        <taxon>Polyphaga</taxon>
        <taxon>Cucujiformia</taxon>
        <taxon>Curculionidae</taxon>
        <taxon>Dryophthorinae</taxon>
        <taxon>Rhynchophorus</taxon>
    </lineage>
</organism>
<dbReference type="SMART" id="SM00233">
    <property type="entry name" value="PH"/>
    <property type="match status" value="1"/>
</dbReference>
<dbReference type="GO" id="GO:0007169">
    <property type="term" value="P:cell surface receptor protein tyrosine kinase signaling pathway"/>
    <property type="evidence" value="ECO:0007669"/>
    <property type="project" value="TreeGrafter"/>
</dbReference>